<protein>
    <submittedName>
        <fullName evidence="1">Uncharacterized protein</fullName>
    </submittedName>
</protein>
<organism evidence="1">
    <name type="scientific">viral metagenome</name>
    <dbReference type="NCBI Taxonomy" id="1070528"/>
    <lineage>
        <taxon>unclassified sequences</taxon>
        <taxon>metagenomes</taxon>
        <taxon>organismal metagenomes</taxon>
    </lineage>
</organism>
<accession>A0A6C0J8R0</accession>
<sequence>MYYGEGCAGIEAWTLDKRLQRIFEPIKIMNLLHRFYGPALIIRDSTGTIILKRFFNKENHTTNMNLCYTDMYLDLHLHMYHKFRVLLVVYAEVHYNRNLLHNTKGPARIFINERGIIINEGWFINGQWYRDIEPAPPRGHLIV</sequence>
<evidence type="ECO:0000313" key="1">
    <source>
        <dbReference type="EMBL" id="QHU00408.1"/>
    </source>
</evidence>
<proteinExistence type="predicted"/>
<dbReference type="EMBL" id="MN740327">
    <property type="protein sequence ID" value="QHU00408.1"/>
    <property type="molecule type" value="Genomic_DNA"/>
</dbReference>
<dbReference type="AlphaFoldDB" id="A0A6C0J8R0"/>
<name>A0A6C0J8R0_9ZZZZ</name>
<reference evidence="1" key="1">
    <citation type="journal article" date="2020" name="Nature">
        <title>Giant virus diversity and host interactions through global metagenomics.</title>
        <authorList>
            <person name="Schulz F."/>
            <person name="Roux S."/>
            <person name="Paez-Espino D."/>
            <person name="Jungbluth S."/>
            <person name="Walsh D.A."/>
            <person name="Denef V.J."/>
            <person name="McMahon K.D."/>
            <person name="Konstantinidis K.T."/>
            <person name="Eloe-Fadrosh E.A."/>
            <person name="Kyrpides N.C."/>
            <person name="Woyke T."/>
        </authorList>
    </citation>
    <scope>NUCLEOTIDE SEQUENCE</scope>
    <source>
        <strain evidence="1">GVMAG-M-3300025860-20</strain>
    </source>
</reference>